<dbReference type="GO" id="GO:0016485">
    <property type="term" value="P:protein processing"/>
    <property type="evidence" value="ECO:0007669"/>
    <property type="project" value="InterPro"/>
</dbReference>
<keyword evidence="6 7" id="KW-0472">Membrane</keyword>
<evidence type="ECO:0000256" key="5">
    <source>
        <dbReference type="ARBA" id="ARBA00022989"/>
    </source>
</evidence>
<dbReference type="Pfam" id="PF06105">
    <property type="entry name" value="Aph-1"/>
    <property type="match status" value="1"/>
</dbReference>
<evidence type="ECO:0000256" key="6">
    <source>
        <dbReference type="ARBA" id="ARBA00023136"/>
    </source>
</evidence>
<dbReference type="AlphaFoldDB" id="V5H5C6"/>
<evidence type="ECO:0000256" key="4">
    <source>
        <dbReference type="ARBA" id="ARBA00022976"/>
    </source>
</evidence>
<evidence type="ECO:0000256" key="3">
    <source>
        <dbReference type="ARBA" id="ARBA00022692"/>
    </source>
</evidence>
<comment type="similarity">
    <text evidence="2">Belongs to the APH-1 family.</text>
</comment>
<evidence type="ECO:0000256" key="1">
    <source>
        <dbReference type="ARBA" id="ARBA00004141"/>
    </source>
</evidence>
<dbReference type="GO" id="GO:0016020">
    <property type="term" value="C:membrane"/>
    <property type="evidence" value="ECO:0007669"/>
    <property type="project" value="UniProtKB-SubCell"/>
</dbReference>
<organism evidence="8">
    <name type="scientific">Ixodes ricinus</name>
    <name type="common">Common tick</name>
    <name type="synonym">Acarus ricinus</name>
    <dbReference type="NCBI Taxonomy" id="34613"/>
    <lineage>
        <taxon>Eukaryota</taxon>
        <taxon>Metazoa</taxon>
        <taxon>Ecdysozoa</taxon>
        <taxon>Arthropoda</taxon>
        <taxon>Chelicerata</taxon>
        <taxon>Arachnida</taxon>
        <taxon>Acari</taxon>
        <taxon>Parasitiformes</taxon>
        <taxon>Ixodida</taxon>
        <taxon>Ixodoidea</taxon>
        <taxon>Ixodidae</taxon>
        <taxon>Ixodinae</taxon>
        <taxon>Ixodes</taxon>
    </lineage>
</organism>
<evidence type="ECO:0000256" key="2">
    <source>
        <dbReference type="ARBA" id="ARBA00005577"/>
    </source>
</evidence>
<keyword evidence="4" id="KW-0914">Notch signaling pathway</keyword>
<feature type="transmembrane region" description="Helical" evidence="7">
    <location>
        <begin position="61"/>
        <end position="86"/>
    </location>
</feature>
<feature type="transmembrane region" description="Helical" evidence="7">
    <location>
        <begin position="179"/>
        <end position="201"/>
    </location>
</feature>
<feature type="transmembrane region" description="Helical" evidence="7">
    <location>
        <begin position="92"/>
        <end position="110"/>
    </location>
</feature>
<dbReference type="GO" id="GO:0007219">
    <property type="term" value="P:Notch signaling pathway"/>
    <property type="evidence" value="ECO:0007669"/>
    <property type="project" value="UniProtKB-KW"/>
</dbReference>
<comment type="subcellular location">
    <subcellularLocation>
        <location evidence="1">Membrane</location>
        <topology evidence="1">Multi-pass membrane protein</topology>
    </subcellularLocation>
</comment>
<evidence type="ECO:0000256" key="7">
    <source>
        <dbReference type="SAM" id="Phobius"/>
    </source>
</evidence>
<protein>
    <submittedName>
        <fullName evidence="8">Putative anterior pharynx defective 1</fullName>
    </submittedName>
</protein>
<evidence type="ECO:0000313" key="8">
    <source>
        <dbReference type="EMBL" id="JAB69477.1"/>
    </source>
</evidence>
<dbReference type="PANTHER" id="PTHR12889">
    <property type="entry name" value="GAMMA-SECRETASE SUBUNIT APH-1"/>
    <property type="match status" value="1"/>
</dbReference>
<sequence length="284" mass="30749">MFTLGLGLALILYCRRASFLTKEPAFSLNMTLMEFFGCTLIAFGPALSMFAITVARDPIRIIILITAAFFWLLALLLSSILWFAAVPLRKELAFGVVFSVFFQEAFRYLFYKILRKAEVGLKKVTEVGSDGASVSTSRTTLSYVAGLGFGIMSGVFSLLNVLADATGPGTVGLHGGSPYFFITSALTTQAFVLLHTFWGVVSFHALDHGRWPLVGFVLGCHLTASTLTLLNPKGLYVASLVPIYLLLVISGALAFHAAGGRAHSLWAFLRCSRRKDSATVPSDS</sequence>
<feature type="transmembrane region" description="Helical" evidence="7">
    <location>
        <begin position="141"/>
        <end position="159"/>
    </location>
</feature>
<dbReference type="EMBL" id="GANP01014991">
    <property type="protein sequence ID" value="JAB69477.1"/>
    <property type="molecule type" value="mRNA"/>
</dbReference>
<feature type="transmembrane region" description="Helical" evidence="7">
    <location>
        <begin position="213"/>
        <end position="230"/>
    </location>
</feature>
<feature type="transmembrane region" description="Helical" evidence="7">
    <location>
        <begin position="236"/>
        <end position="255"/>
    </location>
</feature>
<proteinExistence type="evidence at transcript level"/>
<feature type="transmembrane region" description="Helical" evidence="7">
    <location>
        <begin position="32"/>
        <end position="54"/>
    </location>
</feature>
<name>V5H5C6_IXORI</name>
<reference evidence="8" key="1">
    <citation type="journal article" date="2015" name="Sci. Rep.">
        <title>Tissue- and time-dependent transcription in Ixodes ricinus salivary glands and midguts when blood feeding on the vertebrate host.</title>
        <authorList>
            <person name="Kotsyfakis M."/>
            <person name="Schwarz A."/>
            <person name="Erhart J."/>
            <person name="Ribeiro J.M."/>
        </authorList>
    </citation>
    <scope>NUCLEOTIDE SEQUENCE</scope>
    <source>
        <tissue evidence="8">Salivary gland and midgut</tissue>
    </source>
</reference>
<accession>V5H5C6</accession>
<keyword evidence="5 7" id="KW-1133">Transmembrane helix</keyword>
<keyword evidence="3 7" id="KW-0812">Transmembrane</keyword>
<dbReference type="InterPro" id="IPR009294">
    <property type="entry name" value="Aph-1"/>
</dbReference>